<dbReference type="InterPro" id="IPR011048">
    <property type="entry name" value="Haem_d1_sf"/>
</dbReference>
<name>A0A1D8QU32_9PROT</name>
<evidence type="ECO:0000313" key="3">
    <source>
        <dbReference type="Proteomes" id="UP000175973"/>
    </source>
</evidence>
<evidence type="ECO:0000313" key="2">
    <source>
        <dbReference type="EMBL" id="AOW45814.1"/>
    </source>
</evidence>
<protein>
    <recommendedName>
        <fullName evidence="4">DUF4412 domain-containing protein</fullName>
    </recommendedName>
</protein>
<accession>A0A1D8QU32</accession>
<feature type="signal peptide" evidence="1">
    <location>
        <begin position="1"/>
        <end position="26"/>
    </location>
</feature>
<evidence type="ECO:0000256" key="1">
    <source>
        <dbReference type="SAM" id="SignalP"/>
    </source>
</evidence>
<dbReference type="EMBL" id="CP015164">
    <property type="protein sequence ID" value="AOW45814.1"/>
    <property type="molecule type" value="Genomic_DNA"/>
</dbReference>
<dbReference type="Proteomes" id="UP000175973">
    <property type="component" value="Chromosome"/>
</dbReference>
<gene>
    <name evidence="2" type="ORF">A4S02_02485</name>
</gene>
<keyword evidence="3" id="KW-1185">Reference proteome</keyword>
<feature type="chain" id="PRO_5009111414" description="DUF4412 domain-containing protein" evidence="1">
    <location>
        <begin position="27"/>
        <end position="209"/>
    </location>
</feature>
<keyword evidence="1" id="KW-0732">Signal</keyword>
<dbReference type="RefSeq" id="WP_070322854.1">
    <property type="nucleotide sequence ID" value="NZ_CP015164.1"/>
</dbReference>
<dbReference type="AlphaFoldDB" id="A0A1D8QU32"/>
<organism evidence="2 3">
    <name type="scientific">Acetobacter ascendens</name>
    <dbReference type="NCBI Taxonomy" id="481146"/>
    <lineage>
        <taxon>Bacteria</taxon>
        <taxon>Pseudomonadati</taxon>
        <taxon>Pseudomonadota</taxon>
        <taxon>Alphaproteobacteria</taxon>
        <taxon>Acetobacterales</taxon>
        <taxon>Acetobacteraceae</taxon>
        <taxon>Acetobacter</taxon>
    </lineage>
</organism>
<dbReference type="SUPFAM" id="SSF51004">
    <property type="entry name" value="C-terminal (heme d1) domain of cytochrome cd1-nitrite reductase"/>
    <property type="match status" value="1"/>
</dbReference>
<reference evidence="3" key="1">
    <citation type="submission" date="2016-04" db="EMBL/GenBank/DDBJ databases">
        <authorList>
            <person name="Jeon C.O."/>
            <person name="Cho G.Y."/>
            <person name="Jeong H.I."/>
            <person name="Kim K.H."/>
        </authorList>
    </citation>
    <scope>NUCLEOTIDE SEQUENCE [LARGE SCALE GENOMIC DNA]</scope>
    <source>
        <strain evidence="3">LMG 1590</strain>
    </source>
</reference>
<sequence>MFAKRLLAGVGFVLLGAVASGTVAHAQIQPQTPEPTQISPADAPVVTPSVDADVVYELNSAQGDAHTQQRMRWQVSSLRQRLDPQNSDVFMITSWTDHTLTVVDTARKRASVMPVPGPQQITPPGQPAAAGTYARLGNSVVAGEQCTLWRTTDADGHPTDACYTPDGLLLQVAQQEQVTVRALSVNRTSQPDSVFAIPSGLKREAPAHP</sequence>
<evidence type="ECO:0008006" key="4">
    <source>
        <dbReference type="Google" id="ProtNLM"/>
    </source>
</evidence>
<dbReference type="KEGG" id="aasc:A4S02_02485"/>
<proteinExistence type="predicted"/>